<name>A0A8J3EI20_9RHOB</name>
<gene>
    <name evidence="3" type="ORF">GCM10011415_36310</name>
</gene>
<reference evidence="3" key="1">
    <citation type="journal article" date="2014" name="Int. J. Syst. Evol. Microbiol.">
        <title>Complete genome sequence of Corynebacterium casei LMG S-19264T (=DSM 44701T), isolated from a smear-ripened cheese.</title>
        <authorList>
            <consortium name="US DOE Joint Genome Institute (JGI-PGF)"/>
            <person name="Walter F."/>
            <person name="Albersmeier A."/>
            <person name="Kalinowski J."/>
            <person name="Ruckert C."/>
        </authorList>
    </citation>
    <scope>NUCLEOTIDE SEQUENCE</scope>
    <source>
        <strain evidence="3">CGMCC 1.15762</strain>
    </source>
</reference>
<comment type="caution">
    <text evidence="3">The sequence shown here is derived from an EMBL/GenBank/DDBJ whole genome shotgun (WGS) entry which is preliminary data.</text>
</comment>
<dbReference type="InterPro" id="IPR029061">
    <property type="entry name" value="THDP-binding"/>
</dbReference>
<sequence>MGVTYAMSEDSIGPGGSGTIHRPVAHLASLRVILNLTVFHPTGLVETLEVWDVVLHPPPSSPKGERAGGLPPARTTHSAGFVGDAAGETPGGGVGSAP</sequence>
<feature type="domain" description="Transketolase-like pyrimidine-binding" evidence="2">
    <location>
        <begin position="2"/>
        <end position="56"/>
    </location>
</feature>
<accession>A0A8J3EI20</accession>
<evidence type="ECO:0000259" key="2">
    <source>
        <dbReference type="Pfam" id="PF02779"/>
    </source>
</evidence>
<proteinExistence type="predicted"/>
<dbReference type="Gene3D" id="3.40.50.970">
    <property type="match status" value="1"/>
</dbReference>
<dbReference type="Pfam" id="PF02779">
    <property type="entry name" value="Transket_pyr"/>
    <property type="match status" value="1"/>
</dbReference>
<organism evidence="3 4">
    <name type="scientific">Salipiger pallidus</name>
    <dbReference type="NCBI Taxonomy" id="1775170"/>
    <lineage>
        <taxon>Bacteria</taxon>
        <taxon>Pseudomonadati</taxon>
        <taxon>Pseudomonadota</taxon>
        <taxon>Alphaproteobacteria</taxon>
        <taxon>Rhodobacterales</taxon>
        <taxon>Roseobacteraceae</taxon>
        <taxon>Salipiger</taxon>
    </lineage>
</organism>
<feature type="region of interest" description="Disordered" evidence="1">
    <location>
        <begin position="56"/>
        <end position="98"/>
    </location>
</feature>
<dbReference type="Proteomes" id="UP000617145">
    <property type="component" value="Unassembled WGS sequence"/>
</dbReference>
<dbReference type="EMBL" id="BMJV01000009">
    <property type="protein sequence ID" value="GGG83216.1"/>
    <property type="molecule type" value="Genomic_DNA"/>
</dbReference>
<evidence type="ECO:0000256" key="1">
    <source>
        <dbReference type="SAM" id="MobiDB-lite"/>
    </source>
</evidence>
<dbReference type="SUPFAM" id="SSF52518">
    <property type="entry name" value="Thiamin diphosphate-binding fold (THDP-binding)"/>
    <property type="match status" value="1"/>
</dbReference>
<protein>
    <recommendedName>
        <fullName evidence="2">Transketolase-like pyrimidine-binding domain-containing protein</fullName>
    </recommendedName>
</protein>
<feature type="compositionally biased region" description="Gly residues" evidence="1">
    <location>
        <begin position="89"/>
        <end position="98"/>
    </location>
</feature>
<keyword evidence="4" id="KW-1185">Reference proteome</keyword>
<evidence type="ECO:0000313" key="3">
    <source>
        <dbReference type="EMBL" id="GGG83216.1"/>
    </source>
</evidence>
<dbReference type="RefSeq" id="WP_373285661.1">
    <property type="nucleotide sequence ID" value="NZ_BMJV01000009.1"/>
</dbReference>
<dbReference type="AlphaFoldDB" id="A0A8J3EI20"/>
<reference evidence="3" key="2">
    <citation type="submission" date="2020-09" db="EMBL/GenBank/DDBJ databases">
        <authorList>
            <person name="Sun Q."/>
            <person name="Zhou Y."/>
        </authorList>
    </citation>
    <scope>NUCLEOTIDE SEQUENCE</scope>
    <source>
        <strain evidence="3">CGMCC 1.15762</strain>
    </source>
</reference>
<evidence type="ECO:0000313" key="4">
    <source>
        <dbReference type="Proteomes" id="UP000617145"/>
    </source>
</evidence>
<dbReference type="InterPro" id="IPR005475">
    <property type="entry name" value="Transketolase-like_Pyr-bd"/>
</dbReference>